<protein>
    <submittedName>
        <fullName evidence="1">Uncharacterized protein</fullName>
    </submittedName>
</protein>
<sequence length="132" mass="14281">MIKYSAISEAQPGTFSLPLLLTTQETQLTVVALQQVEPGDRIELVYSLAWEKPAHRDIGEIELTLRRGAPDGPVVSWSEETCYQKAVSTGRHSEISATAGDLLFYLSAASFDQRAIAIGPLLLKGTVFSGTS</sequence>
<dbReference type="RefSeq" id="WP_134757538.1">
    <property type="nucleotide sequence ID" value="NZ_MYFO02000002.1"/>
</dbReference>
<name>A0A4Y8PR63_9BACL</name>
<dbReference type="OrthoDB" id="2606646at2"/>
<dbReference type="EMBL" id="MYFO01000060">
    <property type="protein sequence ID" value="TFE83019.1"/>
    <property type="molecule type" value="Genomic_DNA"/>
</dbReference>
<comment type="caution">
    <text evidence="1">The sequence shown here is derived from an EMBL/GenBank/DDBJ whole genome shotgun (WGS) entry which is preliminary data.</text>
</comment>
<organism evidence="1 2">
    <name type="scientific">Paenibacillus athensensis</name>
    <dbReference type="NCBI Taxonomy" id="1967502"/>
    <lineage>
        <taxon>Bacteria</taxon>
        <taxon>Bacillati</taxon>
        <taxon>Bacillota</taxon>
        <taxon>Bacilli</taxon>
        <taxon>Bacillales</taxon>
        <taxon>Paenibacillaceae</taxon>
        <taxon>Paenibacillus</taxon>
    </lineage>
</organism>
<evidence type="ECO:0000313" key="1">
    <source>
        <dbReference type="EMBL" id="TFE83019.1"/>
    </source>
</evidence>
<accession>A0A4Y8PR63</accession>
<reference evidence="1 2" key="1">
    <citation type="submission" date="2017-03" db="EMBL/GenBank/DDBJ databases">
        <title>Isolation of Levoglucosan Utilizing Bacteria.</title>
        <authorList>
            <person name="Arya A.S."/>
        </authorList>
    </citation>
    <scope>NUCLEOTIDE SEQUENCE [LARGE SCALE GENOMIC DNA]</scope>
    <source>
        <strain evidence="1 2">MEC069</strain>
    </source>
</reference>
<proteinExistence type="predicted"/>
<keyword evidence="2" id="KW-1185">Reference proteome</keyword>
<evidence type="ECO:0000313" key="2">
    <source>
        <dbReference type="Proteomes" id="UP000298246"/>
    </source>
</evidence>
<dbReference type="Proteomes" id="UP000298246">
    <property type="component" value="Unassembled WGS sequence"/>
</dbReference>
<gene>
    <name evidence="1" type="ORF">B5M42_23975</name>
</gene>
<dbReference type="AlphaFoldDB" id="A0A4Y8PR63"/>